<accession>A0A2P5SXH6</accession>
<feature type="domain" description="dUTPase-like" evidence="8">
    <location>
        <begin position="18"/>
        <end position="150"/>
    </location>
</feature>
<dbReference type="Gene3D" id="2.70.40.10">
    <property type="match status" value="1"/>
</dbReference>
<dbReference type="AlphaFoldDB" id="A0A2P5SXH6"/>
<dbReference type="GO" id="GO:0046081">
    <property type="term" value="P:dUTP catabolic process"/>
    <property type="evidence" value="ECO:0007669"/>
    <property type="project" value="InterPro"/>
</dbReference>
<reference evidence="9 10" key="1">
    <citation type="journal article" date="2018" name="Genome Biol. Evol.">
        <title>Cladogenesis and Genomic Streamlining in Extracellular Endosymbionts of Tropical Stink Bugs.</title>
        <authorList>
            <person name="Otero-Bravo A."/>
            <person name="Goffredi S."/>
            <person name="Sabree Z.L."/>
        </authorList>
    </citation>
    <scope>NUCLEOTIDE SEQUENCE [LARGE SCALE GENOMIC DNA]</scope>
    <source>
        <strain evidence="9 10">SoET</strain>
    </source>
</reference>
<gene>
    <name evidence="7" type="primary">dut</name>
    <name evidence="9" type="ORF">CRV11_03290</name>
</gene>
<dbReference type="OrthoDB" id="9809956at2"/>
<dbReference type="CDD" id="cd07557">
    <property type="entry name" value="trimeric_dUTPase"/>
    <property type="match status" value="1"/>
</dbReference>
<keyword evidence="5 7" id="KW-0546">Nucleotide metabolism</keyword>
<dbReference type="GO" id="GO:0000287">
    <property type="term" value="F:magnesium ion binding"/>
    <property type="evidence" value="ECO:0007669"/>
    <property type="project" value="UniProtKB-UniRule"/>
</dbReference>
<dbReference type="InterPro" id="IPR029054">
    <property type="entry name" value="dUTPase-like"/>
</dbReference>
<protein>
    <recommendedName>
        <fullName evidence="7">Deoxyuridine 5'-triphosphate nucleotidohydrolase</fullName>
        <shortName evidence="7">dUTPase</shortName>
        <ecNumber evidence="7">3.6.1.23</ecNumber>
    </recommendedName>
    <alternativeName>
        <fullName evidence="7">dUTP pyrophosphatase</fullName>
    </alternativeName>
</protein>
<dbReference type="InterPro" id="IPR036157">
    <property type="entry name" value="dUTPase-like_sf"/>
</dbReference>
<evidence type="ECO:0000313" key="9">
    <source>
        <dbReference type="EMBL" id="PPI87041.1"/>
    </source>
</evidence>
<dbReference type="Proteomes" id="UP000296034">
    <property type="component" value="Unassembled WGS sequence"/>
</dbReference>
<feature type="binding site" evidence="7">
    <location>
        <begin position="71"/>
        <end position="73"/>
    </location>
    <ligand>
        <name>substrate</name>
    </ligand>
</feature>
<dbReference type="SUPFAM" id="SSF51283">
    <property type="entry name" value="dUTPase-like"/>
    <property type="match status" value="1"/>
</dbReference>
<comment type="cofactor">
    <cofactor evidence="7">
        <name>Mg(2+)</name>
        <dbReference type="ChEBI" id="CHEBI:18420"/>
    </cofactor>
</comment>
<evidence type="ECO:0000313" key="10">
    <source>
        <dbReference type="Proteomes" id="UP000296034"/>
    </source>
</evidence>
<comment type="catalytic activity">
    <reaction evidence="6 7">
        <text>dUTP + H2O = dUMP + diphosphate + H(+)</text>
        <dbReference type="Rhea" id="RHEA:10248"/>
        <dbReference type="ChEBI" id="CHEBI:15377"/>
        <dbReference type="ChEBI" id="CHEBI:15378"/>
        <dbReference type="ChEBI" id="CHEBI:33019"/>
        <dbReference type="ChEBI" id="CHEBI:61555"/>
        <dbReference type="ChEBI" id="CHEBI:246422"/>
        <dbReference type="EC" id="3.6.1.23"/>
    </reaction>
</comment>
<dbReference type="InterPro" id="IPR033704">
    <property type="entry name" value="dUTPase_trimeric"/>
</dbReference>
<dbReference type="HAMAP" id="MF_00116">
    <property type="entry name" value="dUTPase_bact"/>
    <property type="match status" value="1"/>
</dbReference>
<name>A0A2P5SXH6_9GAMM</name>
<dbReference type="FunFam" id="2.70.40.10:FF:000002">
    <property type="entry name" value="dUTP diphosphatase"/>
    <property type="match status" value="1"/>
</dbReference>
<evidence type="ECO:0000259" key="8">
    <source>
        <dbReference type="Pfam" id="PF00692"/>
    </source>
</evidence>
<comment type="pathway">
    <text evidence="7">Pyrimidine metabolism; dUMP biosynthesis; dUMP from dCTP (dUTP route): step 2/2.</text>
</comment>
<dbReference type="NCBIfam" id="TIGR00576">
    <property type="entry name" value="dut"/>
    <property type="match status" value="1"/>
</dbReference>
<evidence type="ECO:0000256" key="3">
    <source>
        <dbReference type="ARBA" id="ARBA00022801"/>
    </source>
</evidence>
<evidence type="ECO:0000256" key="2">
    <source>
        <dbReference type="ARBA" id="ARBA00022723"/>
    </source>
</evidence>
<sequence length="152" mass="16778">MIKKIDVKVLDYRLGEVFPLPNYITPGSAGLDLRACIDHVLDIKPNNTQLLPTGLSIHIADPDIAALILPRSGIGHKNGIVLGNLVGLIDSDYQGQLMISIWNRGEKSFLIKPGDRVAQLVFIPIIKVELNLVRNFNFSWRGKNGFGHSGNR</sequence>
<dbReference type="PANTHER" id="PTHR11241:SF0">
    <property type="entry name" value="DEOXYURIDINE 5'-TRIPHOSPHATE NUCLEOTIDOHYDROLASE"/>
    <property type="match status" value="1"/>
</dbReference>
<keyword evidence="4 7" id="KW-0460">Magnesium</keyword>
<evidence type="ECO:0000256" key="5">
    <source>
        <dbReference type="ARBA" id="ARBA00023080"/>
    </source>
</evidence>
<dbReference type="EMBL" id="PDKS01000005">
    <property type="protein sequence ID" value="PPI87041.1"/>
    <property type="molecule type" value="Genomic_DNA"/>
</dbReference>
<dbReference type="EC" id="3.6.1.23" evidence="7"/>
<evidence type="ECO:0000256" key="4">
    <source>
        <dbReference type="ARBA" id="ARBA00022842"/>
    </source>
</evidence>
<evidence type="ECO:0000256" key="6">
    <source>
        <dbReference type="ARBA" id="ARBA00047686"/>
    </source>
</evidence>
<feature type="binding site" evidence="7">
    <location>
        <begin position="88"/>
        <end position="90"/>
    </location>
    <ligand>
        <name>substrate</name>
    </ligand>
</feature>
<organism evidence="9 10">
    <name type="scientific">Candidatus Pantoea edessiphila</name>
    <dbReference type="NCBI Taxonomy" id="2044610"/>
    <lineage>
        <taxon>Bacteria</taxon>
        <taxon>Pseudomonadati</taxon>
        <taxon>Pseudomonadota</taxon>
        <taxon>Gammaproteobacteria</taxon>
        <taxon>Enterobacterales</taxon>
        <taxon>Erwiniaceae</taxon>
        <taxon>Pantoea</taxon>
    </lineage>
</organism>
<proteinExistence type="inferred from homology"/>
<evidence type="ECO:0000256" key="1">
    <source>
        <dbReference type="ARBA" id="ARBA00006581"/>
    </source>
</evidence>
<comment type="caution">
    <text evidence="9">The sequence shown here is derived from an EMBL/GenBank/DDBJ whole genome shotgun (WGS) entry which is preliminary data.</text>
</comment>
<dbReference type="InterPro" id="IPR008181">
    <property type="entry name" value="dUTPase"/>
</dbReference>
<dbReference type="Pfam" id="PF00692">
    <property type="entry name" value="dUTPase"/>
    <property type="match status" value="1"/>
</dbReference>
<keyword evidence="3 7" id="KW-0378">Hydrolase</keyword>
<comment type="similarity">
    <text evidence="1 7">Belongs to the dUTPase family.</text>
</comment>
<keyword evidence="2 7" id="KW-0479">Metal-binding</keyword>
<comment type="caution">
    <text evidence="7">Lacks conserved residue(s) required for the propagation of feature annotation.</text>
</comment>
<dbReference type="UniPathway" id="UPA00610">
    <property type="reaction ID" value="UER00666"/>
</dbReference>
<comment type="function">
    <text evidence="7">This enzyme is involved in nucleotide metabolism: it produces dUMP, the immediate precursor of thymidine nucleotides and it decreases the intracellular concentration of dUTP so that uracil cannot be incorporated into DNA.</text>
</comment>
<dbReference type="NCBIfam" id="NF001862">
    <property type="entry name" value="PRK00601.1"/>
    <property type="match status" value="1"/>
</dbReference>
<evidence type="ECO:0000256" key="7">
    <source>
        <dbReference type="HAMAP-Rule" id="MF_00116"/>
    </source>
</evidence>
<dbReference type="GO" id="GO:0006226">
    <property type="term" value="P:dUMP biosynthetic process"/>
    <property type="evidence" value="ECO:0007669"/>
    <property type="project" value="UniProtKB-UniRule"/>
</dbReference>
<dbReference type="RefSeq" id="WP_136131929.1">
    <property type="nucleotide sequence ID" value="NZ_PDKS01000005.1"/>
</dbReference>
<dbReference type="PANTHER" id="PTHR11241">
    <property type="entry name" value="DEOXYURIDINE 5'-TRIPHOSPHATE NUCLEOTIDOHYDROLASE"/>
    <property type="match status" value="1"/>
</dbReference>
<dbReference type="GO" id="GO:0004170">
    <property type="term" value="F:dUTP diphosphatase activity"/>
    <property type="evidence" value="ECO:0007669"/>
    <property type="project" value="UniProtKB-UniRule"/>
</dbReference>
<feature type="binding site" evidence="7">
    <location>
        <position position="84"/>
    </location>
    <ligand>
        <name>substrate</name>
    </ligand>
</feature>